<dbReference type="Proteomes" id="UP000596248">
    <property type="component" value="Chromosome"/>
</dbReference>
<organism evidence="1 2">
    <name type="scientific">Brevibacillus choshinensis</name>
    <dbReference type="NCBI Taxonomy" id="54911"/>
    <lineage>
        <taxon>Bacteria</taxon>
        <taxon>Bacillati</taxon>
        <taxon>Bacillota</taxon>
        <taxon>Bacilli</taxon>
        <taxon>Bacillales</taxon>
        <taxon>Paenibacillaceae</taxon>
        <taxon>Brevibacillus</taxon>
    </lineage>
</organism>
<accession>A0ABX7FIB1</accession>
<evidence type="ECO:0000313" key="1">
    <source>
        <dbReference type="EMBL" id="QRG65956.1"/>
    </source>
</evidence>
<proteinExistence type="predicted"/>
<keyword evidence="2" id="KW-1185">Reference proteome</keyword>
<sequence length="153" mass="17994">MNEKVYLNELINTYGYFVLQHYGSEELTGKKGGRLTYDIALLHTPYDRNPFMNYEILSFNNTSNTNQDNGRDHYMMKVIYARNKLQVPLAEIDPGNGKSVKDAIKTTIDNYLELTSIKDPLFLRKELDRLFYNEIFDRIGRYFFNLNGHTLDF</sequence>
<dbReference type="RefSeq" id="WP_203353025.1">
    <property type="nucleotide sequence ID" value="NZ_CP069127.1"/>
</dbReference>
<evidence type="ECO:0000313" key="2">
    <source>
        <dbReference type="Proteomes" id="UP000596248"/>
    </source>
</evidence>
<name>A0ABX7FIB1_BRECH</name>
<reference evidence="1 2" key="1">
    <citation type="submission" date="2021-01" db="EMBL/GenBank/DDBJ databases">
        <title>Identification of strong promoters based on the transcriptome of Brevibacillus choshinensis.</title>
        <authorList>
            <person name="Yao D."/>
            <person name="Zhang K."/>
            <person name="Wu J."/>
        </authorList>
    </citation>
    <scope>NUCLEOTIDE SEQUENCE [LARGE SCALE GENOMIC DNA]</scope>
    <source>
        <strain evidence="1 2">HPD31-SP3</strain>
    </source>
</reference>
<dbReference type="EMBL" id="CP069127">
    <property type="protein sequence ID" value="QRG65956.1"/>
    <property type="molecule type" value="Genomic_DNA"/>
</dbReference>
<gene>
    <name evidence="1" type="ORF">JNE38_20575</name>
</gene>
<protein>
    <submittedName>
        <fullName evidence="1">Uncharacterized protein</fullName>
    </submittedName>
</protein>